<name>K7Z0B5_BDEBC</name>
<dbReference type="Pfam" id="PF04519">
    <property type="entry name" value="Bactofilin"/>
    <property type="match status" value="1"/>
</dbReference>
<dbReference type="KEGG" id="bbat:Bdt_3770"/>
<evidence type="ECO:0008006" key="4">
    <source>
        <dbReference type="Google" id="ProtNLM"/>
    </source>
</evidence>
<evidence type="ECO:0000313" key="3">
    <source>
        <dbReference type="Proteomes" id="UP000010074"/>
    </source>
</evidence>
<protein>
    <recommendedName>
        <fullName evidence="4">Polymer-forming cytoskeletal protein</fullName>
    </recommendedName>
</protein>
<dbReference type="AlphaFoldDB" id="K7Z0B5"/>
<dbReference type="STRING" id="1069642.Bdt_3770"/>
<dbReference type="PANTHER" id="PTHR35024">
    <property type="entry name" value="HYPOTHETICAL CYTOSOLIC PROTEIN"/>
    <property type="match status" value="1"/>
</dbReference>
<dbReference type="Proteomes" id="UP000010074">
    <property type="component" value="Chromosome"/>
</dbReference>
<organism evidence="2 3">
    <name type="scientific">Bdellovibrio bacteriovorus str. Tiberius</name>
    <dbReference type="NCBI Taxonomy" id="1069642"/>
    <lineage>
        <taxon>Bacteria</taxon>
        <taxon>Pseudomonadati</taxon>
        <taxon>Bdellovibrionota</taxon>
        <taxon>Bdellovibrionia</taxon>
        <taxon>Bdellovibrionales</taxon>
        <taxon>Pseudobdellovibrionaceae</taxon>
        <taxon>Bdellovibrio</taxon>
    </lineage>
</organism>
<dbReference type="PATRIC" id="fig|1069642.3.peg.3728"/>
<evidence type="ECO:0000313" key="2">
    <source>
        <dbReference type="EMBL" id="AFY03443.1"/>
    </source>
</evidence>
<dbReference type="InterPro" id="IPR007607">
    <property type="entry name" value="BacA/B"/>
</dbReference>
<reference evidence="2 3" key="1">
    <citation type="journal article" date="2012" name="BMC Genomics">
        <title>Genome analysis of a simultaneously predatory and prey-independent, novel Bdellovibrio bacteriovorus from the River Tiber, supports in silico predictions of both ancient and recent lateral gene transfer from diverse bacteria.</title>
        <authorList>
            <person name="Hobley L."/>
            <person name="Lerner T.R."/>
            <person name="Williams L.E."/>
            <person name="Lambert C."/>
            <person name="Till R."/>
            <person name="Milner D.S."/>
            <person name="Basford S.M."/>
            <person name="Capeness M.J."/>
            <person name="Fenton A.K."/>
            <person name="Atterbury R.J."/>
            <person name="Harris M.A."/>
            <person name="Sockett R.E."/>
        </authorList>
    </citation>
    <scope>NUCLEOTIDE SEQUENCE [LARGE SCALE GENOMIC DNA]</scope>
    <source>
        <strain evidence="2 3">Tiberius</strain>
    </source>
</reference>
<proteinExistence type="inferred from homology"/>
<gene>
    <name evidence="2" type="ORF">Bdt_3770</name>
</gene>
<comment type="similarity">
    <text evidence="1">Belongs to the bactofilin family.</text>
</comment>
<evidence type="ECO:0000256" key="1">
    <source>
        <dbReference type="ARBA" id="ARBA00044755"/>
    </source>
</evidence>
<accession>K7Z0B5</accession>
<dbReference type="EMBL" id="CP002930">
    <property type="protein sequence ID" value="AFY03443.1"/>
    <property type="molecule type" value="Genomic_DNA"/>
</dbReference>
<dbReference type="HOGENOM" id="CLU_072799_4_1_7"/>
<dbReference type="PANTHER" id="PTHR35024:SF4">
    <property type="entry name" value="POLYMER-FORMING CYTOSKELETAL PROTEIN"/>
    <property type="match status" value="1"/>
</dbReference>
<sequence length="104" mass="11202">MTAILDQGTHFEGKLSFEGTVQIGGDFKGEIFTKDTIVINEGASVTAQIEADTIVISGRVEGNLFARRRVIMHPPAIFKGTVTSPSLRIDEGVVFEGASYMPKS</sequence>